<protein>
    <submittedName>
        <fullName evidence="2">Uncharacterized protein</fullName>
    </submittedName>
</protein>
<name>A0A2U1E8V7_9PSEU</name>
<gene>
    <name evidence="2" type="ORF">C8D89_13027</name>
</gene>
<feature type="region of interest" description="Disordered" evidence="1">
    <location>
        <begin position="1"/>
        <end position="46"/>
    </location>
</feature>
<reference evidence="2 3" key="1">
    <citation type="submission" date="2018-04" db="EMBL/GenBank/DDBJ databases">
        <title>Genomic Encyclopedia of Type Strains, Phase IV (KMG-IV): sequencing the most valuable type-strain genomes for metagenomic binning, comparative biology and taxonomic classification.</title>
        <authorList>
            <person name="Goeker M."/>
        </authorList>
    </citation>
    <scope>NUCLEOTIDE SEQUENCE [LARGE SCALE GENOMIC DNA]</scope>
    <source>
        <strain evidence="2 3">DSM 45771</strain>
    </source>
</reference>
<accession>A0A2U1E8V7</accession>
<comment type="caution">
    <text evidence="2">The sequence shown here is derived from an EMBL/GenBank/DDBJ whole genome shotgun (WGS) entry which is preliminary data.</text>
</comment>
<evidence type="ECO:0000256" key="1">
    <source>
        <dbReference type="SAM" id="MobiDB-lite"/>
    </source>
</evidence>
<dbReference type="Proteomes" id="UP000245639">
    <property type="component" value="Unassembled WGS sequence"/>
</dbReference>
<sequence length="264" mass="27802">MSAFETHEWESYESLESPGEWESQEWESQEMGGSGEWEFGNSEMTSQEAELAAELLEITSEEELEQFLGKLIKGAAKAVGGVVKGPIGKALGGALKSVAKTELPMAAGALGNLVLPGVGGAIGSKLGSMATKLFEVELEGLGEQEAEFEVARRYVRFASAAARNAARAPSGAPPQAVARAAVTAAARRHAPGLLRGRPERRSRSRFRPRRGGYGFPPDGGRGDAGNGTGGYDGADAQDGYDEDGGQRDSGRWVRQGSKIVIYGA</sequence>
<proteinExistence type="predicted"/>
<dbReference type="EMBL" id="QEKW01000030">
    <property type="protein sequence ID" value="PVY96377.1"/>
    <property type="molecule type" value="Genomic_DNA"/>
</dbReference>
<dbReference type="RefSeq" id="WP_116711373.1">
    <property type="nucleotide sequence ID" value="NZ_QEKW01000030.1"/>
</dbReference>
<keyword evidence="3" id="KW-1185">Reference proteome</keyword>
<feature type="region of interest" description="Disordered" evidence="1">
    <location>
        <begin position="188"/>
        <end position="256"/>
    </location>
</feature>
<feature type="compositionally biased region" description="Gly residues" evidence="1">
    <location>
        <begin position="211"/>
        <end position="232"/>
    </location>
</feature>
<evidence type="ECO:0000313" key="2">
    <source>
        <dbReference type="EMBL" id="PVY96377.1"/>
    </source>
</evidence>
<organism evidence="2 3">
    <name type="scientific">Actinomycetospora cinnamomea</name>
    <dbReference type="NCBI Taxonomy" id="663609"/>
    <lineage>
        <taxon>Bacteria</taxon>
        <taxon>Bacillati</taxon>
        <taxon>Actinomycetota</taxon>
        <taxon>Actinomycetes</taxon>
        <taxon>Pseudonocardiales</taxon>
        <taxon>Pseudonocardiaceae</taxon>
        <taxon>Actinomycetospora</taxon>
    </lineage>
</organism>
<evidence type="ECO:0000313" key="3">
    <source>
        <dbReference type="Proteomes" id="UP000245639"/>
    </source>
</evidence>
<dbReference type="OrthoDB" id="883703at2"/>
<feature type="compositionally biased region" description="Basic and acidic residues" evidence="1">
    <location>
        <begin position="1"/>
        <end position="10"/>
    </location>
</feature>
<dbReference type="AlphaFoldDB" id="A0A2U1E8V7"/>